<accession>A0ABS8WSS8</accession>
<dbReference type="Proteomes" id="UP000823775">
    <property type="component" value="Unassembled WGS sequence"/>
</dbReference>
<proteinExistence type="predicted"/>
<evidence type="ECO:0000313" key="1">
    <source>
        <dbReference type="EMBL" id="MCE3215218.1"/>
    </source>
</evidence>
<organism evidence="1 2">
    <name type="scientific">Datura stramonium</name>
    <name type="common">Jimsonweed</name>
    <name type="synonym">Common thornapple</name>
    <dbReference type="NCBI Taxonomy" id="4076"/>
    <lineage>
        <taxon>Eukaryota</taxon>
        <taxon>Viridiplantae</taxon>
        <taxon>Streptophyta</taxon>
        <taxon>Embryophyta</taxon>
        <taxon>Tracheophyta</taxon>
        <taxon>Spermatophyta</taxon>
        <taxon>Magnoliopsida</taxon>
        <taxon>eudicotyledons</taxon>
        <taxon>Gunneridae</taxon>
        <taxon>Pentapetalae</taxon>
        <taxon>asterids</taxon>
        <taxon>lamiids</taxon>
        <taxon>Solanales</taxon>
        <taxon>Solanaceae</taxon>
        <taxon>Solanoideae</taxon>
        <taxon>Datureae</taxon>
        <taxon>Datura</taxon>
    </lineage>
</organism>
<dbReference type="EMBL" id="JACEIK010010503">
    <property type="protein sequence ID" value="MCE3215218.1"/>
    <property type="molecule type" value="Genomic_DNA"/>
</dbReference>
<comment type="caution">
    <text evidence="1">The sequence shown here is derived from an EMBL/GenBank/DDBJ whole genome shotgun (WGS) entry which is preliminary data.</text>
</comment>
<evidence type="ECO:0000313" key="2">
    <source>
        <dbReference type="Proteomes" id="UP000823775"/>
    </source>
</evidence>
<sequence length="155" mass="18059">AGVPALLREDHYIQEKKVVDITKMRVDMSFDCAMPFRVFMPIDAQWGSEKIHIEVPIRRLSHITPSYSSTWWDVPHRAIVAPSGMFLLTWEKISNIAMKAERVDEFDKLKARMAQLEYNSSIVEMVNLWDELNEMKDAMKELQESEIPMLETSVE</sequence>
<gene>
    <name evidence="1" type="ORF">HAX54_001382</name>
</gene>
<reference evidence="1 2" key="1">
    <citation type="journal article" date="2021" name="BMC Genomics">
        <title>Datura genome reveals duplications of psychoactive alkaloid biosynthetic genes and high mutation rate following tissue culture.</title>
        <authorList>
            <person name="Rajewski A."/>
            <person name="Carter-House D."/>
            <person name="Stajich J."/>
            <person name="Litt A."/>
        </authorList>
    </citation>
    <scope>NUCLEOTIDE SEQUENCE [LARGE SCALE GENOMIC DNA]</scope>
    <source>
        <strain evidence="1">AR-01</strain>
    </source>
</reference>
<keyword evidence="2" id="KW-1185">Reference proteome</keyword>
<name>A0ABS8WSS8_DATST</name>
<protein>
    <submittedName>
        <fullName evidence="1">Uncharacterized protein</fullName>
    </submittedName>
</protein>
<feature type="non-terminal residue" evidence="1">
    <location>
        <position position="1"/>
    </location>
</feature>